<gene>
    <name evidence="1" type="ORF">M9H77_16543</name>
</gene>
<dbReference type="EMBL" id="CM044704">
    <property type="protein sequence ID" value="KAI5666690.1"/>
    <property type="molecule type" value="Genomic_DNA"/>
</dbReference>
<sequence length="122" mass="14485">MMKAILTTKLDKLVGRKMIGRDFRVGYESYEGSRYSYMDHGYGHWYPYEQEATYYGKETYESQERMKSFLYEGKFSNNIANVQKNIPSPLSRKKEARNTCAQKKVRFEEQLREIGVMSNEHI</sequence>
<evidence type="ECO:0000313" key="2">
    <source>
        <dbReference type="Proteomes" id="UP001060085"/>
    </source>
</evidence>
<name>A0ACC0B226_CATRO</name>
<accession>A0ACC0B226</accession>
<organism evidence="1 2">
    <name type="scientific">Catharanthus roseus</name>
    <name type="common">Madagascar periwinkle</name>
    <name type="synonym">Vinca rosea</name>
    <dbReference type="NCBI Taxonomy" id="4058"/>
    <lineage>
        <taxon>Eukaryota</taxon>
        <taxon>Viridiplantae</taxon>
        <taxon>Streptophyta</taxon>
        <taxon>Embryophyta</taxon>
        <taxon>Tracheophyta</taxon>
        <taxon>Spermatophyta</taxon>
        <taxon>Magnoliopsida</taxon>
        <taxon>eudicotyledons</taxon>
        <taxon>Gunneridae</taxon>
        <taxon>Pentapetalae</taxon>
        <taxon>asterids</taxon>
        <taxon>lamiids</taxon>
        <taxon>Gentianales</taxon>
        <taxon>Apocynaceae</taxon>
        <taxon>Rauvolfioideae</taxon>
        <taxon>Vinceae</taxon>
        <taxon>Catharanthinae</taxon>
        <taxon>Catharanthus</taxon>
    </lineage>
</organism>
<dbReference type="Proteomes" id="UP001060085">
    <property type="component" value="Linkage Group LG04"/>
</dbReference>
<evidence type="ECO:0000313" key="1">
    <source>
        <dbReference type="EMBL" id="KAI5666690.1"/>
    </source>
</evidence>
<protein>
    <submittedName>
        <fullName evidence="1">Uncharacterized protein</fullName>
    </submittedName>
</protein>
<proteinExistence type="predicted"/>
<comment type="caution">
    <text evidence="1">The sequence shown here is derived from an EMBL/GenBank/DDBJ whole genome shotgun (WGS) entry which is preliminary data.</text>
</comment>
<keyword evidence="2" id="KW-1185">Reference proteome</keyword>
<reference evidence="2" key="1">
    <citation type="journal article" date="2023" name="Nat. Plants">
        <title>Single-cell RNA sequencing provides a high-resolution roadmap for understanding the multicellular compartmentation of specialized metabolism.</title>
        <authorList>
            <person name="Sun S."/>
            <person name="Shen X."/>
            <person name="Li Y."/>
            <person name="Li Y."/>
            <person name="Wang S."/>
            <person name="Li R."/>
            <person name="Zhang H."/>
            <person name="Shen G."/>
            <person name="Guo B."/>
            <person name="Wei J."/>
            <person name="Xu J."/>
            <person name="St-Pierre B."/>
            <person name="Chen S."/>
            <person name="Sun C."/>
        </authorList>
    </citation>
    <scope>NUCLEOTIDE SEQUENCE [LARGE SCALE GENOMIC DNA]</scope>
</reference>